<keyword evidence="4" id="KW-0281">Fimbrium</keyword>
<dbReference type="InterPro" id="IPR050263">
    <property type="entry name" value="Bact_Fimbrial_Adh_Pro"/>
</dbReference>
<keyword evidence="9" id="KW-1185">Reference proteome</keyword>
<evidence type="ECO:0000313" key="9">
    <source>
        <dbReference type="Proteomes" id="UP001235341"/>
    </source>
</evidence>
<dbReference type="InterPro" id="IPR000259">
    <property type="entry name" value="Adhesion_dom_fimbrial"/>
</dbReference>
<evidence type="ECO:0000313" key="7">
    <source>
        <dbReference type="EMBL" id="WMT16056.1"/>
    </source>
</evidence>
<dbReference type="RefSeq" id="WP_309206158.1">
    <property type="nucleotide sequence ID" value="NZ_CP133586.1"/>
</dbReference>
<dbReference type="PANTHER" id="PTHR33420">
    <property type="entry name" value="FIMBRIAL SUBUNIT ELFA-RELATED"/>
    <property type="match status" value="1"/>
</dbReference>
<comment type="subcellular location">
    <subcellularLocation>
        <location evidence="1">Fimbrium</location>
    </subcellularLocation>
</comment>
<feature type="chain" id="PRO_5045034347" evidence="5">
    <location>
        <begin position="23"/>
        <end position="175"/>
    </location>
</feature>
<evidence type="ECO:0000313" key="8">
    <source>
        <dbReference type="EMBL" id="WMT16059.1"/>
    </source>
</evidence>
<dbReference type="SUPFAM" id="SSF49401">
    <property type="entry name" value="Bacterial adhesins"/>
    <property type="match status" value="1"/>
</dbReference>
<accession>A0ABY9PRK6</accession>
<dbReference type="Gene3D" id="2.60.40.1090">
    <property type="entry name" value="Fimbrial-type adhesion domain"/>
    <property type="match status" value="1"/>
</dbReference>
<dbReference type="Proteomes" id="UP001235341">
    <property type="component" value="Chromosome"/>
</dbReference>
<name>A0ABY9PRK6_SERFO</name>
<feature type="domain" description="Fimbrial-type adhesion" evidence="6">
    <location>
        <begin position="27"/>
        <end position="175"/>
    </location>
</feature>
<evidence type="ECO:0000256" key="2">
    <source>
        <dbReference type="ARBA" id="ARBA00006671"/>
    </source>
</evidence>
<feature type="signal peptide" evidence="5">
    <location>
        <begin position="1"/>
        <end position="22"/>
    </location>
</feature>
<evidence type="ECO:0000256" key="1">
    <source>
        <dbReference type="ARBA" id="ARBA00004561"/>
    </source>
</evidence>
<dbReference type="EMBL" id="CP133586">
    <property type="protein sequence ID" value="WMT16056.1"/>
    <property type="molecule type" value="Genomic_DNA"/>
</dbReference>
<sequence>MKKNIINAVLLSLTIATPAAFAADGTINFVGEITDVACTVDTNSQNLTVTLGKVASSTFSGIGSKAASTQFQLVLKDCPAAATTAVVKFDGTSVAGDNSLLALTPGVDAAEGVAIELSDASQQVVKLFESSQPYTLETGVGSVTNLDFVARYKAISDTITAGVANSSAQFTVIYQ</sequence>
<dbReference type="InterPro" id="IPR008966">
    <property type="entry name" value="Adhesion_dom_sf"/>
</dbReference>
<gene>
    <name evidence="7" type="ORF">RFB13_06930</name>
    <name evidence="8" type="ORF">RFB13_06950</name>
</gene>
<evidence type="ECO:0000256" key="5">
    <source>
        <dbReference type="SAM" id="SignalP"/>
    </source>
</evidence>
<evidence type="ECO:0000256" key="4">
    <source>
        <dbReference type="ARBA" id="ARBA00023263"/>
    </source>
</evidence>
<comment type="similarity">
    <text evidence="2">Belongs to the fimbrial protein family.</text>
</comment>
<dbReference type="PANTHER" id="PTHR33420:SF12">
    <property type="entry name" value="FIMBRIN-LIKE PROTEIN FIMI-RELATED"/>
    <property type="match status" value="1"/>
</dbReference>
<protein>
    <submittedName>
        <fullName evidence="7">Fimbrial protein</fullName>
    </submittedName>
</protein>
<dbReference type="EMBL" id="CP133586">
    <property type="protein sequence ID" value="WMT16059.1"/>
    <property type="molecule type" value="Genomic_DNA"/>
</dbReference>
<reference evidence="7 9" key="1">
    <citation type="submission" date="2023-08" db="EMBL/GenBank/DDBJ databases">
        <title>Complete Genome and Methylome dissection of Serratia fonticola NEB369.</title>
        <authorList>
            <person name="Fomenkov A."/>
            <person name="Roberts R.D."/>
        </authorList>
    </citation>
    <scope>NUCLEOTIDE SEQUENCE [LARGE SCALE GENOMIC DNA]</scope>
    <source>
        <strain evidence="7 9">NEB369</strain>
    </source>
</reference>
<organism evidence="7 9">
    <name type="scientific">Serratia fonticola</name>
    <dbReference type="NCBI Taxonomy" id="47917"/>
    <lineage>
        <taxon>Bacteria</taxon>
        <taxon>Pseudomonadati</taxon>
        <taxon>Pseudomonadota</taxon>
        <taxon>Gammaproteobacteria</taxon>
        <taxon>Enterobacterales</taxon>
        <taxon>Yersiniaceae</taxon>
        <taxon>Serratia</taxon>
    </lineage>
</organism>
<dbReference type="Pfam" id="PF00419">
    <property type="entry name" value="Fimbrial"/>
    <property type="match status" value="1"/>
</dbReference>
<evidence type="ECO:0000259" key="6">
    <source>
        <dbReference type="Pfam" id="PF00419"/>
    </source>
</evidence>
<proteinExistence type="inferred from homology"/>
<keyword evidence="3 5" id="KW-0732">Signal</keyword>
<dbReference type="InterPro" id="IPR036937">
    <property type="entry name" value="Adhesion_dom_fimbrial_sf"/>
</dbReference>
<evidence type="ECO:0000256" key="3">
    <source>
        <dbReference type="ARBA" id="ARBA00022729"/>
    </source>
</evidence>